<reference evidence="11 12" key="1">
    <citation type="journal article" date="2013" name="Proc. Natl. Acad. Sci. U.S.A.">
        <title>Genome of an arbuscular mycorrhizal fungus provides insight into the oldest plant symbiosis.</title>
        <authorList>
            <person name="Tisserant E."/>
            <person name="Malbreil M."/>
            <person name="Kuo A."/>
            <person name="Kohler A."/>
            <person name="Symeonidi A."/>
            <person name="Balestrini R."/>
            <person name="Charron P."/>
            <person name="Duensing N."/>
            <person name="Frei Dit Frey N."/>
            <person name="Gianinazzi-Pearson V."/>
            <person name="Gilbert L.B."/>
            <person name="Handa Y."/>
            <person name="Herr J.R."/>
            <person name="Hijri M."/>
            <person name="Koul R."/>
            <person name="Kawaguchi M."/>
            <person name="Krajinski F."/>
            <person name="Lammers P.J."/>
            <person name="Masclaux F.G."/>
            <person name="Murat C."/>
            <person name="Morin E."/>
            <person name="Ndikumana S."/>
            <person name="Pagni M."/>
            <person name="Petitpierre D."/>
            <person name="Requena N."/>
            <person name="Rosikiewicz P."/>
            <person name="Riley R."/>
            <person name="Saito K."/>
            <person name="San Clemente H."/>
            <person name="Shapiro H."/>
            <person name="van Tuinen D."/>
            <person name="Becard G."/>
            <person name="Bonfante P."/>
            <person name="Paszkowski U."/>
            <person name="Shachar-Hill Y.Y."/>
            <person name="Tuskan G.A."/>
            <person name="Young P.W."/>
            <person name="Sanders I.R."/>
            <person name="Henrissat B."/>
            <person name="Rensing S.A."/>
            <person name="Grigoriev I.V."/>
            <person name="Corradi N."/>
            <person name="Roux C."/>
            <person name="Martin F."/>
        </authorList>
    </citation>
    <scope>NUCLEOTIDE SEQUENCE [LARGE SCALE GENOMIC DNA]</scope>
    <source>
        <strain evidence="11 12">DAOM 197198</strain>
    </source>
</reference>
<dbReference type="SMART" id="SM00486">
    <property type="entry name" value="POLBc"/>
    <property type="match status" value="1"/>
</dbReference>
<evidence type="ECO:0000256" key="2">
    <source>
        <dbReference type="ARBA" id="ARBA00022679"/>
    </source>
</evidence>
<dbReference type="InterPro" id="IPR042087">
    <property type="entry name" value="DNA_pol_B_thumb"/>
</dbReference>
<comment type="caution">
    <text evidence="11">The sequence shown here is derived from an EMBL/GenBank/DDBJ whole genome shotgun (WGS) entry which is preliminary data.</text>
</comment>
<feature type="domain" description="DNA-directed DNA polymerase family B exonuclease" evidence="10">
    <location>
        <begin position="164"/>
        <end position="393"/>
    </location>
</feature>
<dbReference type="SUPFAM" id="SSF53098">
    <property type="entry name" value="Ribonuclease H-like"/>
    <property type="match status" value="1"/>
</dbReference>
<proteinExistence type="inferred from homology"/>
<comment type="catalytic activity">
    <reaction evidence="6 7">
        <text>DNA(n) + a 2'-deoxyribonucleoside 5'-triphosphate = DNA(n+1) + diphosphate</text>
        <dbReference type="Rhea" id="RHEA:22508"/>
        <dbReference type="Rhea" id="RHEA-COMP:17339"/>
        <dbReference type="Rhea" id="RHEA-COMP:17340"/>
        <dbReference type="ChEBI" id="CHEBI:33019"/>
        <dbReference type="ChEBI" id="CHEBI:61560"/>
        <dbReference type="ChEBI" id="CHEBI:173112"/>
        <dbReference type="EC" id="2.7.7.7"/>
    </reaction>
</comment>
<dbReference type="PANTHER" id="PTHR10322:SF23">
    <property type="entry name" value="DNA POLYMERASE DELTA CATALYTIC SUBUNIT"/>
    <property type="match status" value="1"/>
</dbReference>
<accession>A0A2P4QBB7</accession>
<dbReference type="InterPro" id="IPR036397">
    <property type="entry name" value="RNaseH_sf"/>
</dbReference>
<keyword evidence="12" id="KW-1185">Reference proteome</keyword>
<keyword evidence="4 7" id="KW-0239">DNA-directed DNA polymerase</keyword>
<dbReference type="AlphaFoldDB" id="A0A2P4QBB7"/>
<keyword evidence="5 7" id="KW-0238">DNA-binding</keyword>
<dbReference type="Pfam" id="PF03104">
    <property type="entry name" value="DNA_pol_B_exo1"/>
    <property type="match status" value="1"/>
</dbReference>
<evidence type="ECO:0000256" key="8">
    <source>
        <dbReference type="SAM" id="MobiDB-lite"/>
    </source>
</evidence>
<dbReference type="InterPro" id="IPR043502">
    <property type="entry name" value="DNA/RNA_pol_sf"/>
</dbReference>
<evidence type="ECO:0000256" key="5">
    <source>
        <dbReference type="ARBA" id="ARBA00023125"/>
    </source>
</evidence>
<sequence length="1251" mass="144271">MHTPTSFDQTDRSGTAPALRYDDTGPLAGVLSRNEIVAEYDNGMTAILQQSLSDKQPIHFMPTEVSDDTSEYVNGVSSYILRITGTLINGQKAVVKITGIKLFFDVEVPEEMSLSTFKTRLVNILSNTLKGTSKFGIENISAFPLQGYYTEKKSYIRVITWNQFDRYNLLKAVREVCICTASDDLTPIYYYRKVAREKRLPLSSWATEDDYNNPLFSSTLSRDRTLVLTWDIETYSSLGLGKFPTAQSDESNVFMICMTVHWKDDPEPLKQICLVDIETAPDPRWITIVCGSQTNLLKAFALCWKLLAPDIHIGFNDSQYDWRFIVEKAKKLGVLEWVFNQMSLKYSSLEKITKWQYQYNAIKVNDIPFHSKHLKIPGCVAIDVRPCFMKFYSKAEKSSLAFYLNECGLESKLDMPFNRMFKYYRNALKEADATTAEQMREIAEYCIIDALSCQRLMIKHNVINEYREVASIAFISLFDAHYFAIGMKVSNLLSASAWREGILTSTISERTETESFPGAYVFPPIKGLENKRPRAEQSGKKLHEISFKFNNQDCLAWSIRHNNTPEEKGLYVTILEYLSIKRNEIKERLAPVKEKKEDMELVIGLMGKDLSLPEAIEHILAKAGEKKRASLNKNLYHFINKEKHEFMTEYDSVCFVYSCLDAKQNALKVYMNTFYGTAGDSKSPFFLRALAGGITSAGQRNIKLVANFVKSRDFQIKYGDTDSLYLVPPERYFQECDEAYDSGNGGISKEEYWSRMVKISMEEMEKLRDEVNDFFKKDNGSSYLKMAYEEVLFPVVFTGKKKYYSIPHESEPNFNKELFIRGIETVKRGQSGIFRKIGKRIMEESTRVNNTRTLHQVVEDVLKETVKDISQTNLNEIIKTAVWRPDKNNKSVQRFISRMRDRHTREEADAKRLIKKGLTPKAYLYEIPEPGERFEYVVVENDSSQKVGDKMEYPEVARHLDKKIDINYYLKSVVGLCARFINYDDRHQPSSEIVLEALKKLKDGNKVGENKADDSRVDEDDLDEDEEEEDEMDGDEVSKIRDTLAQKSAEKWIRGYIKNLRDGPKKDKTIISHLWEGARIYAKKLFDTTYADKGEHLTNNDYYQSFLNVLDKQEESIRLKLSSLLKEISEVDIGYRESMYKLVTKKRAMSLEQYLTSYYLDEFFIGIMAELRDQVSQYIGFEPNEIHLPITEEDRWLFSKIIADQEGMADIVMGDYQFLQRYGHNGKGGISPHSKKIRRSPTSASTYTVVD</sequence>
<feature type="domain" description="DNA-directed DNA polymerase family B multifunctional" evidence="9">
    <location>
        <begin position="656"/>
        <end position="726"/>
    </location>
</feature>
<feature type="domain" description="DNA-directed DNA polymerase family B multifunctional" evidence="9">
    <location>
        <begin position="756"/>
        <end position="980"/>
    </location>
</feature>
<organism evidence="11 12">
    <name type="scientific">Rhizophagus irregularis (strain DAOM 181602 / DAOM 197198 / MUCL 43194)</name>
    <name type="common">Arbuscular mycorrhizal fungus</name>
    <name type="synonym">Glomus intraradices</name>
    <dbReference type="NCBI Taxonomy" id="747089"/>
    <lineage>
        <taxon>Eukaryota</taxon>
        <taxon>Fungi</taxon>
        <taxon>Fungi incertae sedis</taxon>
        <taxon>Mucoromycota</taxon>
        <taxon>Glomeromycotina</taxon>
        <taxon>Glomeromycetes</taxon>
        <taxon>Glomerales</taxon>
        <taxon>Glomeraceae</taxon>
        <taxon>Rhizophagus</taxon>
    </lineage>
</organism>
<feature type="region of interest" description="Disordered" evidence="8">
    <location>
        <begin position="1227"/>
        <end position="1251"/>
    </location>
</feature>
<dbReference type="EC" id="2.7.7.7" evidence="7"/>
<dbReference type="GO" id="GO:0006261">
    <property type="term" value="P:DNA-templated DNA replication"/>
    <property type="evidence" value="ECO:0007669"/>
    <property type="project" value="TreeGrafter"/>
</dbReference>
<dbReference type="VEuPathDB" id="FungiDB:RhiirFUN_021797"/>
<keyword evidence="3 7" id="KW-0548">Nucleotidyltransferase</keyword>
<dbReference type="InterPro" id="IPR012337">
    <property type="entry name" value="RNaseH-like_sf"/>
</dbReference>
<dbReference type="InterPro" id="IPR006133">
    <property type="entry name" value="DNA-dir_DNA_pol_B_exonuc"/>
</dbReference>
<evidence type="ECO:0000256" key="6">
    <source>
        <dbReference type="ARBA" id="ARBA00049244"/>
    </source>
</evidence>
<evidence type="ECO:0000259" key="10">
    <source>
        <dbReference type="Pfam" id="PF03104"/>
    </source>
</evidence>
<dbReference type="GO" id="GO:0000166">
    <property type="term" value="F:nucleotide binding"/>
    <property type="evidence" value="ECO:0007669"/>
    <property type="project" value="InterPro"/>
</dbReference>
<dbReference type="Gene3D" id="1.10.132.60">
    <property type="entry name" value="DNA polymerase family B, C-terminal domain"/>
    <property type="match status" value="1"/>
</dbReference>
<dbReference type="Gene3D" id="3.30.420.10">
    <property type="entry name" value="Ribonuclease H-like superfamily/Ribonuclease H"/>
    <property type="match status" value="1"/>
</dbReference>
<evidence type="ECO:0000256" key="4">
    <source>
        <dbReference type="ARBA" id="ARBA00022932"/>
    </source>
</evidence>
<feature type="region of interest" description="Disordered" evidence="8">
    <location>
        <begin position="1006"/>
        <end position="1035"/>
    </location>
</feature>
<dbReference type="InterPro" id="IPR023211">
    <property type="entry name" value="DNA_pol_palm_dom_sf"/>
</dbReference>
<evidence type="ECO:0000256" key="7">
    <source>
        <dbReference type="RuleBase" id="RU000442"/>
    </source>
</evidence>
<comment type="similarity">
    <text evidence="1 7">Belongs to the DNA polymerase type-B family.</text>
</comment>
<feature type="compositionally biased region" description="Polar residues" evidence="8">
    <location>
        <begin position="1240"/>
        <end position="1251"/>
    </location>
</feature>
<dbReference type="EMBL" id="AUPC02000066">
    <property type="protein sequence ID" value="POG74918.1"/>
    <property type="molecule type" value="Genomic_DNA"/>
</dbReference>
<dbReference type="InterPro" id="IPR017964">
    <property type="entry name" value="DNA-dir_DNA_pol_B_CS"/>
</dbReference>
<evidence type="ECO:0000256" key="1">
    <source>
        <dbReference type="ARBA" id="ARBA00005755"/>
    </source>
</evidence>
<dbReference type="PROSITE" id="PS00116">
    <property type="entry name" value="DNA_POLYMERASE_B"/>
    <property type="match status" value="1"/>
</dbReference>
<feature type="compositionally biased region" description="Basic and acidic residues" evidence="8">
    <location>
        <begin position="1006"/>
        <end position="1015"/>
    </location>
</feature>
<name>A0A2P4QBB7_RHIID</name>
<dbReference type="GO" id="GO:0003887">
    <property type="term" value="F:DNA-directed DNA polymerase activity"/>
    <property type="evidence" value="ECO:0007669"/>
    <property type="project" value="UniProtKB-KW"/>
</dbReference>
<evidence type="ECO:0000313" key="11">
    <source>
        <dbReference type="EMBL" id="POG74918.1"/>
    </source>
</evidence>
<dbReference type="PANTHER" id="PTHR10322">
    <property type="entry name" value="DNA POLYMERASE CATALYTIC SUBUNIT"/>
    <property type="match status" value="1"/>
</dbReference>
<dbReference type="InterPro" id="IPR050240">
    <property type="entry name" value="DNA_pol_type-B"/>
</dbReference>
<dbReference type="Pfam" id="PF00136">
    <property type="entry name" value="DNA_pol_B"/>
    <property type="match status" value="2"/>
</dbReference>
<evidence type="ECO:0000313" key="12">
    <source>
        <dbReference type="Proteomes" id="UP000018888"/>
    </source>
</evidence>
<dbReference type="Gene3D" id="3.90.1600.10">
    <property type="entry name" value="Palm domain of DNA polymerase"/>
    <property type="match status" value="1"/>
</dbReference>
<dbReference type="InterPro" id="IPR006134">
    <property type="entry name" value="DNA-dir_DNA_pol_B_multi_dom"/>
</dbReference>
<gene>
    <name evidence="11" type="ORF">GLOIN_2v1770751</name>
</gene>
<reference evidence="11 12" key="2">
    <citation type="journal article" date="2018" name="New Phytol.">
        <title>High intraspecific genome diversity in the model arbuscular mycorrhizal symbiont Rhizophagus irregularis.</title>
        <authorList>
            <person name="Chen E.C.H."/>
            <person name="Morin E."/>
            <person name="Beaudet D."/>
            <person name="Noel J."/>
            <person name="Yildirir G."/>
            <person name="Ndikumana S."/>
            <person name="Charron P."/>
            <person name="St-Onge C."/>
            <person name="Giorgi J."/>
            <person name="Kruger M."/>
            <person name="Marton T."/>
            <person name="Ropars J."/>
            <person name="Grigoriev I.V."/>
            <person name="Hainaut M."/>
            <person name="Henrissat B."/>
            <person name="Roux C."/>
            <person name="Martin F."/>
            <person name="Corradi N."/>
        </authorList>
    </citation>
    <scope>NUCLEOTIDE SEQUENCE [LARGE SCALE GENOMIC DNA]</scope>
    <source>
        <strain evidence="11 12">DAOM 197198</strain>
    </source>
</reference>
<evidence type="ECO:0000259" key="9">
    <source>
        <dbReference type="Pfam" id="PF00136"/>
    </source>
</evidence>
<dbReference type="Proteomes" id="UP000018888">
    <property type="component" value="Unassembled WGS sequence"/>
</dbReference>
<keyword evidence="7" id="KW-0235">DNA replication</keyword>
<feature type="compositionally biased region" description="Acidic residues" evidence="8">
    <location>
        <begin position="1016"/>
        <end position="1035"/>
    </location>
</feature>
<evidence type="ECO:0000256" key="3">
    <source>
        <dbReference type="ARBA" id="ARBA00022695"/>
    </source>
</evidence>
<dbReference type="InterPro" id="IPR006172">
    <property type="entry name" value="DNA-dir_DNA_pol_B"/>
</dbReference>
<dbReference type="GO" id="GO:0003677">
    <property type="term" value="F:DNA binding"/>
    <property type="evidence" value="ECO:0007669"/>
    <property type="project" value="UniProtKB-KW"/>
</dbReference>
<keyword evidence="2 7" id="KW-0808">Transferase</keyword>
<protein>
    <recommendedName>
        <fullName evidence="7">DNA polymerase</fullName>
        <ecNumber evidence="7">2.7.7.7</ecNumber>
    </recommendedName>
</protein>
<dbReference type="SUPFAM" id="SSF56672">
    <property type="entry name" value="DNA/RNA polymerases"/>
    <property type="match status" value="1"/>
</dbReference>